<dbReference type="Proteomes" id="UP001345691">
    <property type="component" value="Unassembled WGS sequence"/>
</dbReference>
<comment type="caution">
    <text evidence="2">The sequence shown here is derived from an EMBL/GenBank/DDBJ whole genome shotgun (WGS) entry which is preliminary data.</text>
</comment>
<gene>
    <name evidence="2" type="ORF">LTR69_003170</name>
</gene>
<feature type="region of interest" description="Disordered" evidence="1">
    <location>
        <begin position="1"/>
        <end position="22"/>
    </location>
</feature>
<evidence type="ECO:0000313" key="3">
    <source>
        <dbReference type="Proteomes" id="UP001345691"/>
    </source>
</evidence>
<keyword evidence="3" id="KW-1185">Reference proteome</keyword>
<protein>
    <submittedName>
        <fullName evidence="2">Uncharacterized protein</fullName>
    </submittedName>
</protein>
<evidence type="ECO:0000313" key="2">
    <source>
        <dbReference type="EMBL" id="KAK5065621.1"/>
    </source>
</evidence>
<name>A0ABR0JI17_9EURO</name>
<reference evidence="2 3" key="1">
    <citation type="submission" date="2023-08" db="EMBL/GenBank/DDBJ databases">
        <title>Black Yeasts Isolated from many extreme environments.</title>
        <authorList>
            <person name="Coleine C."/>
            <person name="Stajich J.E."/>
            <person name="Selbmann L."/>
        </authorList>
    </citation>
    <scope>NUCLEOTIDE SEQUENCE [LARGE SCALE GENOMIC DNA]</scope>
    <source>
        <strain evidence="2 3">CCFEE 6328</strain>
    </source>
</reference>
<organism evidence="2 3">
    <name type="scientific">Exophiala sideris</name>
    <dbReference type="NCBI Taxonomy" id="1016849"/>
    <lineage>
        <taxon>Eukaryota</taxon>
        <taxon>Fungi</taxon>
        <taxon>Dikarya</taxon>
        <taxon>Ascomycota</taxon>
        <taxon>Pezizomycotina</taxon>
        <taxon>Eurotiomycetes</taxon>
        <taxon>Chaetothyriomycetidae</taxon>
        <taxon>Chaetothyriales</taxon>
        <taxon>Herpotrichiellaceae</taxon>
        <taxon>Exophiala</taxon>
    </lineage>
</organism>
<proteinExistence type="predicted"/>
<feature type="region of interest" description="Disordered" evidence="1">
    <location>
        <begin position="109"/>
        <end position="164"/>
    </location>
</feature>
<accession>A0ABR0JI17</accession>
<dbReference type="EMBL" id="JAVRRF010000005">
    <property type="protein sequence ID" value="KAK5065621.1"/>
    <property type="molecule type" value="Genomic_DNA"/>
</dbReference>
<sequence length="811" mass="89770">MTDMPLQDSHEDDDKASTVPANSHINLEFPEIALNLSLESLHEHSQSPGLIPYQSIPSSEANMPALDESWASLTDIESLSGDDLRSEHTDVGSLLDVHNLEDVYSIIDESNQSHGRHTSEEDTGDNSSDLGRTKVLRMQGQAGDHDHDGSGQADGNTEDSDSSSRLVYTNTVLLSEQQALGMRQRFPRTDDQTTYFSIVHMALKEHGLDLDTLGYFKIALLGKQVEQFRPELQRKLGDALAARSVTTHSPRSSISRFHLVPNSFGPGSRPDYADLVAIDKQIDFECFDSIEELSHASLLKDRQSNSEVAFNWDGSKYVATNPRWTPPDLAIICVDLERGFLDSQSLAFLQFAARHEIPSITIRMERGWHGIYHLREWDPTHLYETVEAKTEHLQSVDRLDPLPVHMGQFLNFDPATLNEHIAFTTAQADVGLPQQLADAAHKVAQKPAYDLGQFLRSNSSLIKNLLITLWVFGVYAFLGAHLWPIIDESFSGTSDHGVQEIVQTHMVSSMMPTWTSAFPGFEKSTHVPIAQVASPDTNRGIQLGQQNPAVASIHQLGEDALHFQVGLANDNQFMVKLPKVATSRKKRSPLSVMLKRNNDTVPAVIQELFEGVYSIQLQPHDAFGDIEVNLTMTKPSLSETLTVSFGNRSTLSHLSMKDAIGAVEKQIHAMMATLSGIIPAGQPNLIIKAVNTTRTKLGEAMQHKLDDLSPLRAHVLQSARAAHADFLEMSERGALEGKKTLGRLSNGISATGEALSRWFNSIDLNRLQHDLNAKAVVVEKLAVAQDRAQQIVSKGATRLKSKRQRRRHAKV</sequence>
<evidence type="ECO:0000256" key="1">
    <source>
        <dbReference type="SAM" id="MobiDB-lite"/>
    </source>
</evidence>